<comment type="catalytic activity">
    <reaction evidence="11">
        <text>adenosine + ATP = AMP + ADP + H(+)</text>
        <dbReference type="Rhea" id="RHEA:20824"/>
        <dbReference type="ChEBI" id="CHEBI:15378"/>
        <dbReference type="ChEBI" id="CHEBI:16335"/>
        <dbReference type="ChEBI" id="CHEBI:30616"/>
        <dbReference type="ChEBI" id="CHEBI:456215"/>
        <dbReference type="ChEBI" id="CHEBI:456216"/>
        <dbReference type="EC" id="2.7.1.20"/>
    </reaction>
</comment>
<dbReference type="GO" id="GO:0006144">
    <property type="term" value="P:purine nucleobase metabolic process"/>
    <property type="evidence" value="ECO:0007669"/>
    <property type="project" value="TreeGrafter"/>
</dbReference>
<dbReference type="GO" id="GO:0005634">
    <property type="term" value="C:nucleus"/>
    <property type="evidence" value="ECO:0007669"/>
    <property type="project" value="TreeGrafter"/>
</dbReference>
<dbReference type="InterPro" id="IPR029056">
    <property type="entry name" value="Ribokinase-like"/>
</dbReference>
<dbReference type="CDD" id="cd01168">
    <property type="entry name" value="adenosine_kinase"/>
    <property type="match status" value="1"/>
</dbReference>
<accession>A0AAD1XJC1</accession>
<evidence type="ECO:0000313" key="14">
    <source>
        <dbReference type="Proteomes" id="UP001295684"/>
    </source>
</evidence>
<evidence type="ECO:0000313" key="13">
    <source>
        <dbReference type="EMBL" id="CAI2373723.1"/>
    </source>
</evidence>
<comment type="similarity">
    <text evidence="3 11">Belongs to the carbohydrate kinase PfkB family.</text>
</comment>
<feature type="active site" description="Proton acceptor" evidence="10">
    <location>
        <position position="307"/>
    </location>
</feature>
<dbReference type="GO" id="GO:0005524">
    <property type="term" value="F:ATP binding"/>
    <property type="evidence" value="ECO:0007669"/>
    <property type="project" value="UniProtKB-UniRule"/>
</dbReference>
<keyword evidence="8 11" id="KW-0418">Kinase</keyword>
<name>A0AAD1XJC1_EUPCR</name>
<dbReference type="GO" id="GO:0004001">
    <property type="term" value="F:adenosine kinase activity"/>
    <property type="evidence" value="ECO:0007669"/>
    <property type="project" value="UniProtKB-UniRule"/>
</dbReference>
<reference evidence="13" key="1">
    <citation type="submission" date="2023-07" db="EMBL/GenBank/DDBJ databases">
        <authorList>
            <consortium name="AG Swart"/>
            <person name="Singh M."/>
            <person name="Singh A."/>
            <person name="Seah K."/>
            <person name="Emmerich C."/>
        </authorList>
    </citation>
    <scope>NUCLEOTIDE SEQUENCE</scope>
    <source>
        <strain evidence="13">DP1</strain>
    </source>
</reference>
<evidence type="ECO:0000256" key="1">
    <source>
        <dbReference type="ARBA" id="ARBA00001946"/>
    </source>
</evidence>
<dbReference type="EC" id="2.7.1.20" evidence="4 11"/>
<dbReference type="InterPro" id="IPR001805">
    <property type="entry name" value="Adenokinase"/>
</dbReference>
<dbReference type="GO" id="GO:0006166">
    <property type="term" value="P:purine ribonucleoside salvage"/>
    <property type="evidence" value="ECO:0007669"/>
    <property type="project" value="UniProtKB-KW"/>
</dbReference>
<keyword evidence="11" id="KW-0460">Magnesium</keyword>
<dbReference type="GO" id="GO:0005829">
    <property type="term" value="C:cytosol"/>
    <property type="evidence" value="ECO:0007669"/>
    <property type="project" value="TreeGrafter"/>
</dbReference>
<dbReference type="EMBL" id="CAMPGE010015080">
    <property type="protein sequence ID" value="CAI2373723.1"/>
    <property type="molecule type" value="Genomic_DNA"/>
</dbReference>
<evidence type="ECO:0000256" key="10">
    <source>
        <dbReference type="PIRSR" id="PIRSR601805-1"/>
    </source>
</evidence>
<evidence type="ECO:0000256" key="3">
    <source>
        <dbReference type="ARBA" id="ARBA00010688"/>
    </source>
</evidence>
<comment type="caution">
    <text evidence="13">The sequence shown here is derived from an EMBL/GenBank/DDBJ whole genome shotgun (WGS) entry which is preliminary data.</text>
</comment>
<dbReference type="Pfam" id="PF00294">
    <property type="entry name" value="PfkB"/>
    <property type="match status" value="1"/>
</dbReference>
<dbReference type="Proteomes" id="UP001295684">
    <property type="component" value="Unassembled WGS sequence"/>
</dbReference>
<evidence type="ECO:0000256" key="11">
    <source>
        <dbReference type="RuleBase" id="RU368116"/>
    </source>
</evidence>
<evidence type="ECO:0000256" key="8">
    <source>
        <dbReference type="ARBA" id="ARBA00022777"/>
    </source>
</evidence>
<keyword evidence="7 11" id="KW-0547">Nucleotide-binding</keyword>
<dbReference type="Gene3D" id="3.30.1110.10">
    <property type="match status" value="1"/>
</dbReference>
<comment type="function">
    <text evidence="11">ATP dependent phosphorylation of adenosine and other related nucleoside analogs to monophosphate derivatives.</text>
</comment>
<organism evidence="13 14">
    <name type="scientific">Euplotes crassus</name>
    <dbReference type="NCBI Taxonomy" id="5936"/>
    <lineage>
        <taxon>Eukaryota</taxon>
        <taxon>Sar</taxon>
        <taxon>Alveolata</taxon>
        <taxon>Ciliophora</taxon>
        <taxon>Intramacronucleata</taxon>
        <taxon>Spirotrichea</taxon>
        <taxon>Hypotrichia</taxon>
        <taxon>Euplotida</taxon>
        <taxon>Euplotidae</taxon>
        <taxon>Moneuplotes</taxon>
    </lineage>
</organism>
<keyword evidence="14" id="KW-1185">Reference proteome</keyword>
<dbReference type="PANTHER" id="PTHR45769:SF3">
    <property type="entry name" value="ADENOSINE KINASE"/>
    <property type="match status" value="1"/>
</dbReference>
<dbReference type="PANTHER" id="PTHR45769">
    <property type="entry name" value="ADENOSINE KINASE"/>
    <property type="match status" value="1"/>
</dbReference>
<evidence type="ECO:0000256" key="7">
    <source>
        <dbReference type="ARBA" id="ARBA00022741"/>
    </source>
</evidence>
<feature type="domain" description="Carbohydrate kinase PfkB" evidence="12">
    <location>
        <begin position="47"/>
        <end position="344"/>
    </location>
</feature>
<dbReference type="AlphaFoldDB" id="A0AAD1XJC1"/>
<evidence type="ECO:0000256" key="9">
    <source>
        <dbReference type="ARBA" id="ARBA00022840"/>
    </source>
</evidence>
<evidence type="ECO:0000259" key="12">
    <source>
        <dbReference type="Pfam" id="PF00294"/>
    </source>
</evidence>
<dbReference type="SUPFAM" id="SSF53613">
    <property type="entry name" value="Ribokinase-like"/>
    <property type="match status" value="1"/>
</dbReference>
<comment type="pathway">
    <text evidence="2 11">Purine metabolism; AMP biosynthesis via salvage pathway; AMP from adenosine: step 1/1.</text>
</comment>
<protein>
    <recommendedName>
        <fullName evidence="4 11">Adenosine kinase</fullName>
        <shortName evidence="11">AK</shortName>
        <ecNumber evidence="4 11">2.7.1.20</ecNumber>
    </recommendedName>
    <alternativeName>
        <fullName evidence="11">Adenosine 5'-phosphotransferase</fullName>
    </alternativeName>
</protein>
<evidence type="ECO:0000256" key="4">
    <source>
        <dbReference type="ARBA" id="ARBA00012119"/>
    </source>
</evidence>
<keyword evidence="6 11" id="KW-0660">Purine salvage</keyword>
<evidence type="ECO:0000256" key="2">
    <source>
        <dbReference type="ARBA" id="ARBA00004801"/>
    </source>
</evidence>
<comment type="cofactor">
    <cofactor evidence="1 11">
        <name>Mg(2+)</name>
        <dbReference type="ChEBI" id="CHEBI:18420"/>
    </cofactor>
</comment>
<evidence type="ECO:0000256" key="5">
    <source>
        <dbReference type="ARBA" id="ARBA00022679"/>
    </source>
</evidence>
<evidence type="ECO:0000256" key="6">
    <source>
        <dbReference type="ARBA" id="ARBA00022726"/>
    </source>
</evidence>
<sequence length="346" mass="39701">MEEASSKPIFFALGNTFIDCYASFETKDILEKYGITFGAPGDVSEDQLPVFKDLEAAPDYMEMPGGSAINTIRAINFMMKKHLDKTNSVLYFGTIGKDEEAGRIKGLLDEEGIQYKFNEQKDKFTGRCAVMVIEGERTPISNCGVNNFYQTQHFRDNMHLLSESDVFYVEGFFVSSNYEAITLAYKYAEENEKVFTFNLCGEHWIENWTDKFIEILPYCDMLFGNYNEFKTLATLMGITYETKEEMLNKISSYKKNKENKRVVLMSMDKEGALLDEYDFEKDTHLQVFEESELLTKEQVVDTCCAGDTFIGGFFYGHLNGQSYKDSIRHGHKVAAKVIQKMGCYFE</sequence>
<gene>
    <name evidence="13" type="ORF">ECRASSUSDP1_LOCUS15069</name>
</gene>
<dbReference type="InterPro" id="IPR011611">
    <property type="entry name" value="PfkB_dom"/>
</dbReference>
<dbReference type="Gene3D" id="3.40.1190.20">
    <property type="match status" value="1"/>
</dbReference>
<dbReference type="GO" id="GO:0044209">
    <property type="term" value="P:AMP salvage"/>
    <property type="evidence" value="ECO:0007669"/>
    <property type="project" value="UniProtKB-UniRule"/>
</dbReference>
<keyword evidence="9 11" id="KW-0067">ATP-binding</keyword>
<keyword evidence="5 11" id="KW-0808">Transferase</keyword>
<proteinExistence type="inferred from homology"/>